<dbReference type="Proteomes" id="UP000886800">
    <property type="component" value="Unassembled WGS sequence"/>
</dbReference>
<keyword evidence="13" id="KW-0408">Iron</keyword>
<sequence length="704" mass="75781">MGKEHRPAHRQEGREAEQPRPVVALAGNPNVGKSTLFNALTGLHQHTGNWAGKTVGSAQGNYRYRGRSYRLVDLPGSYSLAARSAEEAVARDFLYFARPQAVVVVCAAACLERNLGLVLQVLECTSRVAVCVNLLDEAGQRGLTLDLPLLSRRLGVPVVGTAARDRRGLEQLEETVEKLVCRPPQRPCRPTYDPPVERALAQLEPVVAACCPGENGRWLALRLLDLEEGERQQLAARLSPNPLESPRVLEALAQARRQLEAQGLPLPALRDRVAARLVEQAEALCQGVVHQQGPDPNRLDRRLDRLFAGRPAAFPVMLLLLAAVLWLTMVGANYPSQLLFGLFNRLQEGLSALLLGWGAPAWLEGALIQGAFRTLGWVVSVMLPPMAVFFPLFTLLEEAGYLPRVAFNLDRAFQRCGACGKQALTMCMGFGCNAAGVVGCRIIDSPRERLIAIATNSFVPCNGRFPALIAVLSLFFAVGAGRWQTAFAALLLTGLILLGVGLTLAASKLLSATLLRGLPSAFTLELPPYRRPQVGRVLVRSLLDRTSHVLGRAAAVAAPAGLVIWVLANLPVAGRPLLELCAGALDPLGRLLGLDGAILLAFLLGLPANEIVLPLLLMIYQSTGSLSQLGELESLHTILVQNGWTGVTAANFLLFSLLHWPCSTTCLTIRRETGSWRWAALAAALPTGFGVACCLAVRGLASLF</sequence>
<evidence type="ECO:0000256" key="12">
    <source>
        <dbReference type="PIRSR" id="PIRSR603373-2"/>
    </source>
</evidence>
<dbReference type="InterPro" id="IPR041069">
    <property type="entry name" value="FeoB_Cyto"/>
</dbReference>
<reference evidence="16" key="1">
    <citation type="journal article" date="2021" name="PeerJ">
        <title>Extensive microbial diversity within the chicken gut microbiome revealed by metagenomics and culture.</title>
        <authorList>
            <person name="Gilroy R."/>
            <person name="Ravi A."/>
            <person name="Getino M."/>
            <person name="Pursley I."/>
            <person name="Horton D.L."/>
            <person name="Alikhan N.F."/>
            <person name="Baker D."/>
            <person name="Gharbi K."/>
            <person name="Hall N."/>
            <person name="Watson M."/>
            <person name="Adriaenssens E.M."/>
            <person name="Foster-Nyarko E."/>
            <person name="Jarju S."/>
            <person name="Secka A."/>
            <person name="Antonio M."/>
            <person name="Oren A."/>
            <person name="Chaudhuri R.R."/>
            <person name="La Ragione R."/>
            <person name="Hildebrand F."/>
            <person name="Pallen M.J."/>
        </authorList>
    </citation>
    <scope>NUCLEOTIDE SEQUENCE</scope>
    <source>
        <strain evidence="16">CHK188-5543</strain>
    </source>
</reference>
<keyword evidence="6 11" id="KW-0547">Nucleotide-binding</keyword>
<dbReference type="InterPro" id="IPR027417">
    <property type="entry name" value="P-loop_NTPase"/>
</dbReference>
<dbReference type="Pfam" id="PF07664">
    <property type="entry name" value="FeoB_C"/>
    <property type="match status" value="1"/>
</dbReference>
<feature type="transmembrane region" description="Helical" evidence="13">
    <location>
        <begin position="463"/>
        <end position="480"/>
    </location>
</feature>
<dbReference type="PROSITE" id="PS51711">
    <property type="entry name" value="G_FEOB"/>
    <property type="match status" value="1"/>
</dbReference>
<dbReference type="GO" id="GO:0005886">
    <property type="term" value="C:plasma membrane"/>
    <property type="evidence" value="ECO:0007669"/>
    <property type="project" value="UniProtKB-SubCell"/>
</dbReference>
<dbReference type="InterPro" id="IPR030389">
    <property type="entry name" value="G_FEOB_dom"/>
</dbReference>
<keyword evidence="13" id="KW-0410">Iron transport</keyword>
<dbReference type="InterPro" id="IPR050860">
    <property type="entry name" value="FeoB_GTPase"/>
</dbReference>
<keyword evidence="12" id="KW-0479">Metal-binding</keyword>
<gene>
    <name evidence="16" type="primary">feoB</name>
    <name evidence="16" type="ORF">H9736_06425</name>
</gene>
<dbReference type="InterPro" id="IPR011642">
    <property type="entry name" value="Gate_dom"/>
</dbReference>
<keyword evidence="4" id="KW-1003">Cell membrane</keyword>
<evidence type="ECO:0000256" key="6">
    <source>
        <dbReference type="ARBA" id="ARBA00022741"/>
    </source>
</evidence>
<keyword evidence="7 13" id="KW-1133">Transmembrane helix</keyword>
<feature type="transmembrane region" description="Helical" evidence="13">
    <location>
        <begin position="486"/>
        <end position="506"/>
    </location>
</feature>
<feature type="binding site" evidence="12">
    <location>
        <position position="38"/>
    </location>
    <ligand>
        <name>Mg(2+)</name>
        <dbReference type="ChEBI" id="CHEBI:18420"/>
        <label>2</label>
    </ligand>
</feature>
<dbReference type="PANTHER" id="PTHR43185">
    <property type="entry name" value="FERROUS IRON TRANSPORT PROTEIN B"/>
    <property type="match status" value="1"/>
</dbReference>
<evidence type="ECO:0000256" key="4">
    <source>
        <dbReference type="ARBA" id="ARBA00022475"/>
    </source>
</evidence>
<organism evidence="16 17">
    <name type="scientific">Candidatus Anaerotruncus excrementipullorum</name>
    <dbReference type="NCBI Taxonomy" id="2838465"/>
    <lineage>
        <taxon>Bacteria</taxon>
        <taxon>Bacillati</taxon>
        <taxon>Bacillota</taxon>
        <taxon>Clostridia</taxon>
        <taxon>Eubacteriales</taxon>
        <taxon>Oscillospiraceae</taxon>
        <taxon>Anaerotruncus</taxon>
    </lineage>
</organism>
<feature type="transmembrane region" description="Helical" evidence="13">
    <location>
        <begin position="597"/>
        <end position="617"/>
    </location>
</feature>
<evidence type="ECO:0000256" key="10">
    <source>
        <dbReference type="NCBIfam" id="TIGR00437"/>
    </source>
</evidence>
<dbReference type="NCBIfam" id="TIGR00437">
    <property type="entry name" value="feoB"/>
    <property type="match status" value="1"/>
</dbReference>
<protein>
    <recommendedName>
        <fullName evidence="10 13">Ferrous iron transport protein B</fullName>
    </recommendedName>
</protein>
<evidence type="ECO:0000313" key="16">
    <source>
        <dbReference type="EMBL" id="HIX65871.1"/>
    </source>
</evidence>
<dbReference type="Gene3D" id="3.40.50.300">
    <property type="entry name" value="P-loop containing nucleotide triphosphate hydrolases"/>
    <property type="match status" value="1"/>
</dbReference>
<feature type="binding site" evidence="12">
    <location>
        <position position="42"/>
    </location>
    <ligand>
        <name>Mg(2+)</name>
        <dbReference type="ChEBI" id="CHEBI:18420"/>
        <label>2</label>
    </ligand>
</feature>
<comment type="similarity">
    <text evidence="13">Belongs to the TRAFAC class TrmE-Era-EngA-EngB-Septin-like GTPase superfamily. FeoB GTPase (TC 9.A.8) family.</text>
</comment>
<feature type="binding site" evidence="11">
    <location>
        <begin position="73"/>
        <end position="76"/>
    </location>
    <ligand>
        <name>GTP</name>
        <dbReference type="ChEBI" id="CHEBI:37565"/>
        <label>1</label>
    </ligand>
</feature>
<feature type="domain" description="FeoB-type G" evidence="15">
    <location>
        <begin position="20"/>
        <end position="182"/>
    </location>
</feature>
<dbReference type="Pfam" id="PF02421">
    <property type="entry name" value="FeoB_N"/>
    <property type="match status" value="1"/>
</dbReference>
<feature type="binding site" evidence="12">
    <location>
        <position position="39"/>
    </location>
    <ligand>
        <name>Mg(2+)</name>
        <dbReference type="ChEBI" id="CHEBI:18420"/>
        <label>2</label>
    </ligand>
</feature>
<feature type="region of interest" description="Disordered" evidence="14">
    <location>
        <begin position="1"/>
        <end position="24"/>
    </location>
</feature>
<keyword evidence="8 11" id="KW-0342">GTP-binding</keyword>
<keyword evidence="3 13" id="KW-0813">Transport</keyword>
<dbReference type="SUPFAM" id="SSF52540">
    <property type="entry name" value="P-loop containing nucleoside triphosphate hydrolases"/>
    <property type="match status" value="1"/>
</dbReference>
<keyword evidence="13" id="KW-0406">Ion transport</keyword>
<dbReference type="GO" id="GO:0046872">
    <property type="term" value="F:metal ion binding"/>
    <property type="evidence" value="ECO:0007669"/>
    <property type="project" value="UniProtKB-KW"/>
</dbReference>
<reference evidence="16" key="2">
    <citation type="submission" date="2021-04" db="EMBL/GenBank/DDBJ databases">
        <authorList>
            <person name="Gilroy R."/>
        </authorList>
    </citation>
    <scope>NUCLEOTIDE SEQUENCE</scope>
    <source>
        <strain evidence="16">CHK188-5543</strain>
    </source>
</reference>
<feature type="transmembrane region" description="Helical" evidence="13">
    <location>
        <begin position="307"/>
        <end position="329"/>
    </location>
</feature>
<evidence type="ECO:0000256" key="8">
    <source>
        <dbReference type="ARBA" id="ARBA00023134"/>
    </source>
</evidence>
<dbReference type="AlphaFoldDB" id="A0A9D1WRS4"/>
<keyword evidence="12" id="KW-0460">Magnesium</keyword>
<keyword evidence="9 13" id="KW-0472">Membrane</keyword>
<keyword evidence="5 13" id="KW-0812">Transmembrane</keyword>
<feature type="binding site" evidence="11">
    <location>
        <begin position="27"/>
        <end position="34"/>
    </location>
    <ligand>
        <name>GTP</name>
        <dbReference type="ChEBI" id="CHEBI:37565"/>
        <label>1</label>
    </ligand>
</feature>
<evidence type="ECO:0000256" key="11">
    <source>
        <dbReference type="PIRSR" id="PIRSR603373-1"/>
    </source>
</evidence>
<evidence type="ECO:0000259" key="15">
    <source>
        <dbReference type="PROSITE" id="PS51711"/>
    </source>
</evidence>
<dbReference type="PRINTS" id="PR00326">
    <property type="entry name" value="GTP1OBG"/>
</dbReference>
<feature type="transmembrane region" description="Helical" evidence="13">
    <location>
        <begin position="349"/>
        <end position="368"/>
    </location>
</feature>
<feature type="transmembrane region" description="Helical" evidence="13">
    <location>
        <begin position="549"/>
        <end position="568"/>
    </location>
</feature>
<dbReference type="CDD" id="cd01879">
    <property type="entry name" value="FeoB"/>
    <property type="match status" value="1"/>
</dbReference>
<feature type="binding site" evidence="12">
    <location>
        <position position="41"/>
    </location>
    <ligand>
        <name>Mg(2+)</name>
        <dbReference type="ChEBI" id="CHEBI:18420"/>
        <label>2</label>
    </ligand>
</feature>
<feature type="transmembrane region" description="Helical" evidence="13">
    <location>
        <begin position="375"/>
        <end position="396"/>
    </location>
</feature>
<feature type="binding site" evidence="11">
    <location>
        <begin position="133"/>
        <end position="136"/>
    </location>
    <ligand>
        <name>GTP</name>
        <dbReference type="ChEBI" id="CHEBI:37565"/>
        <label>1</label>
    </ligand>
</feature>
<feature type="transmembrane region" description="Helical" evidence="13">
    <location>
        <begin position="638"/>
        <end position="658"/>
    </location>
</feature>
<evidence type="ECO:0000256" key="2">
    <source>
        <dbReference type="ARBA" id="ARBA00004651"/>
    </source>
</evidence>
<evidence type="ECO:0000256" key="13">
    <source>
        <dbReference type="RuleBase" id="RU362098"/>
    </source>
</evidence>
<evidence type="ECO:0000256" key="7">
    <source>
        <dbReference type="ARBA" id="ARBA00022989"/>
    </source>
</evidence>
<dbReference type="GO" id="GO:0015093">
    <property type="term" value="F:ferrous iron transmembrane transporter activity"/>
    <property type="evidence" value="ECO:0007669"/>
    <property type="project" value="UniProtKB-UniRule"/>
</dbReference>
<dbReference type="InterPro" id="IPR003373">
    <property type="entry name" value="Fe2_transport_prot-B"/>
</dbReference>
<feature type="compositionally biased region" description="Basic and acidic residues" evidence="14">
    <location>
        <begin position="1"/>
        <end position="18"/>
    </location>
</feature>
<comment type="caution">
    <text evidence="16">The sequence shown here is derived from an EMBL/GenBank/DDBJ whole genome shotgun (WGS) entry which is preliminary data.</text>
</comment>
<name>A0A9D1WRS4_9FIRM</name>
<accession>A0A9D1WRS4</accession>
<evidence type="ECO:0000256" key="9">
    <source>
        <dbReference type="ARBA" id="ARBA00023136"/>
    </source>
</evidence>
<dbReference type="GO" id="GO:0005525">
    <property type="term" value="F:GTP binding"/>
    <property type="evidence" value="ECO:0007669"/>
    <property type="project" value="UniProtKB-KW"/>
</dbReference>
<comment type="subcellular location">
    <subcellularLocation>
        <location evidence="2 13">Cell membrane</location>
        <topology evidence="2 13">Multi-pass membrane protein</topology>
    </subcellularLocation>
</comment>
<dbReference type="Pfam" id="PF07670">
    <property type="entry name" value="Gate"/>
    <property type="match status" value="2"/>
</dbReference>
<evidence type="ECO:0000256" key="3">
    <source>
        <dbReference type="ARBA" id="ARBA00022448"/>
    </source>
</evidence>
<proteinExistence type="inferred from homology"/>
<dbReference type="InterPro" id="IPR011640">
    <property type="entry name" value="Fe2_transport_prot_B_C"/>
</dbReference>
<dbReference type="PANTHER" id="PTHR43185:SF2">
    <property type="entry name" value="FERROUS IRON TRANSPORT PROTEIN B"/>
    <property type="match status" value="1"/>
</dbReference>
<evidence type="ECO:0000313" key="17">
    <source>
        <dbReference type="Proteomes" id="UP000886800"/>
    </source>
</evidence>
<feature type="transmembrane region" description="Helical" evidence="13">
    <location>
        <begin position="678"/>
        <end position="701"/>
    </location>
</feature>
<dbReference type="EMBL" id="DXES01000140">
    <property type="protein sequence ID" value="HIX65871.1"/>
    <property type="molecule type" value="Genomic_DNA"/>
</dbReference>
<dbReference type="Pfam" id="PF17910">
    <property type="entry name" value="FeoB_Cyto"/>
    <property type="match status" value="1"/>
</dbReference>
<evidence type="ECO:0000256" key="5">
    <source>
        <dbReference type="ARBA" id="ARBA00022692"/>
    </source>
</evidence>
<evidence type="ECO:0000256" key="14">
    <source>
        <dbReference type="SAM" id="MobiDB-lite"/>
    </source>
</evidence>
<comment type="function">
    <text evidence="1 13">Probable transporter of a GTP-driven Fe(2+) uptake system.</text>
</comment>
<dbReference type="InterPro" id="IPR006073">
    <property type="entry name" value="GTP-bd"/>
</dbReference>
<evidence type="ECO:0000256" key="1">
    <source>
        <dbReference type="ARBA" id="ARBA00003926"/>
    </source>
</evidence>